<reference evidence="2" key="1">
    <citation type="submission" date="2020-08" db="EMBL/GenBank/DDBJ databases">
        <title>Multicomponent nature underlies the extraordinary mechanical properties of spider dragline silk.</title>
        <authorList>
            <person name="Kono N."/>
            <person name="Nakamura H."/>
            <person name="Mori M."/>
            <person name="Yoshida Y."/>
            <person name="Ohtoshi R."/>
            <person name="Malay A.D."/>
            <person name="Moran D.A.P."/>
            <person name="Tomita M."/>
            <person name="Numata K."/>
            <person name="Arakawa K."/>
        </authorList>
    </citation>
    <scope>NUCLEOTIDE SEQUENCE</scope>
</reference>
<comment type="caution">
    <text evidence="2">The sequence shown here is derived from an EMBL/GenBank/DDBJ whole genome shotgun (WGS) entry which is preliminary data.</text>
</comment>
<feature type="region of interest" description="Disordered" evidence="1">
    <location>
        <begin position="16"/>
        <end position="38"/>
    </location>
</feature>
<proteinExistence type="predicted"/>
<gene>
    <name evidence="2" type="ORF">TNCV_5085351</name>
</gene>
<evidence type="ECO:0000313" key="2">
    <source>
        <dbReference type="EMBL" id="GFY07350.1"/>
    </source>
</evidence>
<dbReference type="EMBL" id="BMAU01021272">
    <property type="protein sequence ID" value="GFY07350.1"/>
    <property type="molecule type" value="Genomic_DNA"/>
</dbReference>
<evidence type="ECO:0000256" key="1">
    <source>
        <dbReference type="SAM" id="MobiDB-lite"/>
    </source>
</evidence>
<dbReference type="AlphaFoldDB" id="A0A8X6S9V3"/>
<evidence type="ECO:0000313" key="3">
    <source>
        <dbReference type="Proteomes" id="UP000887159"/>
    </source>
</evidence>
<organism evidence="2 3">
    <name type="scientific">Trichonephila clavipes</name>
    <name type="common">Golden silk orbweaver</name>
    <name type="synonym">Nephila clavipes</name>
    <dbReference type="NCBI Taxonomy" id="2585209"/>
    <lineage>
        <taxon>Eukaryota</taxon>
        <taxon>Metazoa</taxon>
        <taxon>Ecdysozoa</taxon>
        <taxon>Arthropoda</taxon>
        <taxon>Chelicerata</taxon>
        <taxon>Arachnida</taxon>
        <taxon>Araneae</taxon>
        <taxon>Araneomorphae</taxon>
        <taxon>Entelegynae</taxon>
        <taxon>Araneoidea</taxon>
        <taxon>Nephilidae</taxon>
        <taxon>Trichonephila</taxon>
    </lineage>
</organism>
<protein>
    <submittedName>
        <fullName evidence="2">Uncharacterized protein</fullName>
    </submittedName>
</protein>
<dbReference type="Proteomes" id="UP000887159">
    <property type="component" value="Unassembled WGS sequence"/>
</dbReference>
<keyword evidence="3" id="KW-1185">Reference proteome</keyword>
<sequence length="67" mass="7615">MKARLDLDTKLQVQTEGSIDTRSVERNPVQDCPRGTTSREDLHLSIIARRNRDATVSQLSRSLYVES</sequence>
<accession>A0A8X6S9V3</accession>
<name>A0A8X6S9V3_TRICX</name>